<evidence type="ECO:0000256" key="6">
    <source>
        <dbReference type="ARBA" id="ARBA00022692"/>
    </source>
</evidence>
<dbReference type="InterPro" id="IPR004485">
    <property type="entry name" value="Cobalamin_biosynth_CobD/CbiB"/>
</dbReference>
<evidence type="ECO:0000256" key="2">
    <source>
        <dbReference type="ARBA" id="ARBA00004953"/>
    </source>
</evidence>
<keyword evidence="6 9" id="KW-0812">Transmembrane</keyword>
<evidence type="ECO:0000256" key="3">
    <source>
        <dbReference type="ARBA" id="ARBA00006263"/>
    </source>
</evidence>
<keyword evidence="8 9" id="KW-0472">Membrane</keyword>
<comment type="subcellular location">
    <subcellularLocation>
        <location evidence="1 9">Cell membrane</location>
        <topology evidence="1 9">Multi-pass membrane protein</topology>
    </subcellularLocation>
</comment>
<dbReference type="PANTHER" id="PTHR34308">
    <property type="entry name" value="COBALAMIN BIOSYNTHESIS PROTEIN CBIB"/>
    <property type="match status" value="1"/>
</dbReference>
<gene>
    <name evidence="10" type="primary">cbiB</name>
    <name evidence="9" type="synonym">cobD</name>
    <name evidence="10" type="ORF">ACFOLH_00400</name>
</gene>
<dbReference type="NCBIfam" id="TIGR00380">
    <property type="entry name" value="cobal_cbiB"/>
    <property type="match status" value="1"/>
</dbReference>
<sequence length="306" mass="31692">MALLLDELLGEPPSRLHPVVAAGAWLTRAARHVPEGPPARAVAAGGAAWGLGALAAGLAGAALARALRPLPWPAAAVVEGVALWPLLSSRMLRHEVTAVEDALGRSLADGRTQVSRLVSRDTRTLDVEAVRGAALGSLSENLSDSVVAPLLAHAAGGLPGAAVYRYANTADAMWGYRTPRWLHAGRVAARADDLTNLVPARVSALLLLAVARAPRHLARLRAQARLTPSPNGGWPMGAMALVLGVRMAKPGVYALHPDGRAATAADTRRAVRLVAAVTVAAWPVAAVVSLVRQALVRRALMHGAVA</sequence>
<comment type="caution">
    <text evidence="10">The sequence shown here is derived from an EMBL/GenBank/DDBJ whole genome shotgun (WGS) entry which is preliminary data.</text>
</comment>
<proteinExistence type="inferred from homology"/>
<dbReference type="HAMAP" id="MF_00024">
    <property type="entry name" value="CobD_CbiB"/>
    <property type="match status" value="1"/>
</dbReference>
<accession>A0ABV7WCM3</accession>
<evidence type="ECO:0000256" key="9">
    <source>
        <dbReference type="HAMAP-Rule" id="MF_00024"/>
    </source>
</evidence>
<evidence type="ECO:0000256" key="5">
    <source>
        <dbReference type="ARBA" id="ARBA00022573"/>
    </source>
</evidence>
<keyword evidence="11" id="KW-1185">Reference proteome</keyword>
<evidence type="ECO:0000256" key="4">
    <source>
        <dbReference type="ARBA" id="ARBA00022475"/>
    </source>
</evidence>
<evidence type="ECO:0000256" key="1">
    <source>
        <dbReference type="ARBA" id="ARBA00004651"/>
    </source>
</evidence>
<evidence type="ECO:0000256" key="7">
    <source>
        <dbReference type="ARBA" id="ARBA00022989"/>
    </source>
</evidence>
<keyword evidence="7 9" id="KW-1133">Transmembrane helix</keyword>
<dbReference type="PANTHER" id="PTHR34308:SF1">
    <property type="entry name" value="COBALAMIN BIOSYNTHESIS PROTEIN CBIB"/>
    <property type="match status" value="1"/>
</dbReference>
<evidence type="ECO:0000313" key="10">
    <source>
        <dbReference type="EMBL" id="MFC3686796.1"/>
    </source>
</evidence>
<dbReference type="Pfam" id="PF03186">
    <property type="entry name" value="CobD_Cbib"/>
    <property type="match status" value="1"/>
</dbReference>
<dbReference type="EMBL" id="JBHRWW010000001">
    <property type="protein sequence ID" value="MFC3686796.1"/>
    <property type="molecule type" value="Genomic_DNA"/>
</dbReference>
<dbReference type="Proteomes" id="UP001595685">
    <property type="component" value="Unassembled WGS sequence"/>
</dbReference>
<reference evidence="11" key="1">
    <citation type="journal article" date="2019" name="Int. J. Syst. Evol. Microbiol.">
        <title>The Global Catalogue of Microorganisms (GCM) 10K type strain sequencing project: providing services to taxonomists for standard genome sequencing and annotation.</title>
        <authorList>
            <consortium name="The Broad Institute Genomics Platform"/>
            <consortium name="The Broad Institute Genome Sequencing Center for Infectious Disease"/>
            <person name="Wu L."/>
            <person name="Ma J."/>
        </authorList>
    </citation>
    <scope>NUCLEOTIDE SEQUENCE [LARGE SCALE GENOMIC DNA]</scope>
    <source>
        <strain evidence="11">NCAIM B.02333</strain>
    </source>
</reference>
<comment type="similarity">
    <text evidence="3 9">Belongs to the CobD/CbiB family.</text>
</comment>
<organism evidence="10 11">
    <name type="scientific">Aquipuribacter hungaricus</name>
    <dbReference type="NCBI Taxonomy" id="545624"/>
    <lineage>
        <taxon>Bacteria</taxon>
        <taxon>Bacillati</taxon>
        <taxon>Actinomycetota</taxon>
        <taxon>Actinomycetes</taxon>
        <taxon>Micrococcales</taxon>
        <taxon>Intrasporangiaceae</taxon>
        <taxon>Aquipuribacter</taxon>
    </lineage>
</organism>
<evidence type="ECO:0000313" key="11">
    <source>
        <dbReference type="Proteomes" id="UP001595685"/>
    </source>
</evidence>
<keyword evidence="5 9" id="KW-0169">Cobalamin biosynthesis</keyword>
<dbReference type="RefSeq" id="WP_376984013.1">
    <property type="nucleotide sequence ID" value="NZ_JBHRWW010000001.1"/>
</dbReference>
<evidence type="ECO:0000256" key="8">
    <source>
        <dbReference type="ARBA" id="ARBA00023136"/>
    </source>
</evidence>
<keyword evidence="4 9" id="KW-1003">Cell membrane</keyword>
<protein>
    <recommendedName>
        <fullName evidence="9">Cobalamin biosynthesis protein CobD</fullName>
    </recommendedName>
</protein>
<comment type="function">
    <text evidence="9">Converts cobyric acid to cobinamide by the addition of aminopropanol on the F carboxylic group.</text>
</comment>
<name>A0ABV7WCM3_9MICO</name>
<comment type="pathway">
    <text evidence="2 9">Cofactor biosynthesis; adenosylcobalamin biosynthesis.</text>
</comment>